<keyword evidence="4" id="KW-0106">Calcium</keyword>
<dbReference type="STRING" id="570519.SAMN04488116_2525"/>
<organism evidence="7 8">
    <name type="scientific">Flagellimonas flava</name>
    <dbReference type="NCBI Taxonomy" id="570519"/>
    <lineage>
        <taxon>Bacteria</taxon>
        <taxon>Pseudomonadati</taxon>
        <taxon>Bacteroidota</taxon>
        <taxon>Flavobacteriia</taxon>
        <taxon>Flavobacteriales</taxon>
        <taxon>Flavobacteriaceae</taxon>
        <taxon>Flagellimonas</taxon>
    </lineage>
</organism>
<dbReference type="EMBL" id="FQWL01000004">
    <property type="protein sequence ID" value="SHG81512.1"/>
    <property type="molecule type" value="Genomic_DNA"/>
</dbReference>
<dbReference type="RefSeq" id="WP_116465774.1">
    <property type="nucleotide sequence ID" value="NZ_FQWL01000004.1"/>
</dbReference>
<feature type="domain" description="DUF11" evidence="5">
    <location>
        <begin position="746"/>
        <end position="862"/>
    </location>
</feature>
<comment type="subcellular location">
    <subcellularLocation>
        <location evidence="1">Secreted</location>
    </subcellularLocation>
</comment>
<dbReference type="Pfam" id="PF01345">
    <property type="entry name" value="DUF11"/>
    <property type="match status" value="1"/>
</dbReference>
<dbReference type="AlphaFoldDB" id="A0A1M5MWL3"/>
<evidence type="ECO:0000259" key="6">
    <source>
        <dbReference type="Pfam" id="PF19081"/>
    </source>
</evidence>
<evidence type="ECO:0000313" key="7">
    <source>
        <dbReference type="EMBL" id="SHG81512.1"/>
    </source>
</evidence>
<dbReference type="Pfam" id="PF13585">
    <property type="entry name" value="CHU_C"/>
    <property type="match status" value="1"/>
</dbReference>
<evidence type="ECO:0000256" key="4">
    <source>
        <dbReference type="ARBA" id="ARBA00022837"/>
    </source>
</evidence>
<dbReference type="SUPFAM" id="SSF141072">
    <property type="entry name" value="CalX-like"/>
    <property type="match status" value="1"/>
</dbReference>
<evidence type="ECO:0000256" key="2">
    <source>
        <dbReference type="ARBA" id="ARBA00022525"/>
    </source>
</evidence>
<evidence type="ECO:0000256" key="1">
    <source>
        <dbReference type="ARBA" id="ARBA00004613"/>
    </source>
</evidence>
<protein>
    <submittedName>
        <fullName evidence="7">Gliding motility-associated C-terminal domain-containing protein</fullName>
    </submittedName>
</protein>
<keyword evidence="2" id="KW-0964">Secreted</keyword>
<feature type="non-terminal residue" evidence="7">
    <location>
        <position position="1"/>
    </location>
</feature>
<accession>A0A1M5MWL3</accession>
<reference evidence="8" key="1">
    <citation type="submission" date="2016-11" db="EMBL/GenBank/DDBJ databases">
        <authorList>
            <person name="Varghese N."/>
            <person name="Submissions S."/>
        </authorList>
    </citation>
    <scope>NUCLEOTIDE SEQUENCE [LARGE SCALE GENOMIC DNA]</scope>
    <source>
        <strain evidence="8">DSM 22638</strain>
    </source>
</reference>
<dbReference type="InterPro" id="IPR026341">
    <property type="entry name" value="T9SS_type_B"/>
</dbReference>
<dbReference type="Gene3D" id="2.60.40.2030">
    <property type="match status" value="1"/>
</dbReference>
<dbReference type="InterPro" id="IPR001434">
    <property type="entry name" value="OmcB-like_DUF11"/>
</dbReference>
<proteinExistence type="predicted"/>
<dbReference type="NCBIfam" id="TIGR04131">
    <property type="entry name" value="Bac_Flav_CTERM"/>
    <property type="match status" value="1"/>
</dbReference>
<dbReference type="InterPro" id="IPR038081">
    <property type="entry name" value="CalX-like_sf"/>
</dbReference>
<keyword evidence="8" id="KW-1185">Reference proteome</keyword>
<feature type="domain" description="Ig-like" evidence="6">
    <location>
        <begin position="501"/>
        <end position="579"/>
    </location>
</feature>
<dbReference type="OrthoDB" id="1236981at2"/>
<evidence type="ECO:0000259" key="5">
    <source>
        <dbReference type="Pfam" id="PF01345"/>
    </source>
</evidence>
<evidence type="ECO:0000313" key="8">
    <source>
        <dbReference type="Proteomes" id="UP000184532"/>
    </source>
</evidence>
<keyword evidence="3" id="KW-0732">Signal</keyword>
<evidence type="ECO:0000256" key="3">
    <source>
        <dbReference type="ARBA" id="ARBA00022729"/>
    </source>
</evidence>
<dbReference type="Pfam" id="PF19081">
    <property type="entry name" value="Ig_7"/>
    <property type="match status" value="1"/>
</dbReference>
<dbReference type="InterPro" id="IPR059100">
    <property type="entry name" value="TSP3_bac"/>
</dbReference>
<gene>
    <name evidence="7" type="ORF">SAMN04488116_2525</name>
</gene>
<name>A0A1M5MWL3_9FLAO</name>
<dbReference type="Proteomes" id="UP000184532">
    <property type="component" value="Unassembled WGS sequence"/>
</dbReference>
<dbReference type="InterPro" id="IPR044023">
    <property type="entry name" value="Ig_7"/>
</dbReference>
<dbReference type="Pfam" id="PF18884">
    <property type="entry name" value="TSP3_bac"/>
    <property type="match status" value="2"/>
</dbReference>
<sequence>ESGGSTATSESGTTDDFTVVLDSQPLTNVVLTVTSGDTGEGTVDVATLTFTPANFGTPQAVTVTGVDDALVDGTQNYDITVGVNDALSDDAFDALADQAVSVDNADDDVATVTIANASGNEDAGNIQVTATLDVSVTGGFTVQVFSTDGSATLVDNDYTGLLQTLTFAGTAGEQENFNLAPIADAIIEGNETLTIGMQNLGSTALPVTITDTATITINNDDNCSAGVTAPILNALAITEFCDAFVQDLDNYVTNAAPAESTLRWSTNSNTAVTADFLPTSTITAGGTFFGFFYDALNNCASPTLMVTITASNTPSAGTTTNESACSSSSEGNSLVDLDDQLTGADAGTWSLTSAPGGASITINPSNIVNFNGEPEGDYEFTYTTTGAVAPCVNQNSVLTISVIDCSTPCDAGTTAPSLDTNQPLEFCDLVSADLDLYVTNSAPPGSVLTWSTNPDPLEVIAHRSSNVIAPGSYFGFFYDAANLCASPTLTVTLVLNTTPDIASTTPDSRCGEGTLTLMATSSDDTANINWFDSATGGTLLGTGNSFETPSITGTTSFFVEASANGCNSVRTEVVATINPSPSTGTPVNTIACNVAGNGGPTTIDLDDTLTGEDTGSWAIITDPSAGALSIGSGNTVDFEGLPDGDYVFEFTTTGAVAPCVDSSIQITIPVSDCFVDSDGDGLTDGEELSLGTSPNDADTDDDGLTDGEEVLVVDDPSTAAIPENASDPLDDCDPFLTPACNPDPIDLAITKEVNRLTPLVDSEITFTVTLENTTMDRVLDVVVNELVGGDTGFEYVSHIASAGDYDPATGIWDIAEMTSEQVITLELTVRVIVPGALQNTATITSSFPIDGVTSNNSASVSVQVNVSPCETPGTLCNIFSPNNGDGINDTLVLVNHQDFPNNNLQVFDRYGNSVFEMQGYDSSWDGTRSGGDLPKGTYFYVLDLRGDGSEIIKGWIQIIR</sequence>